<dbReference type="EnsemblMetazoa" id="HelroT70550">
    <property type="protein sequence ID" value="HelroP70550"/>
    <property type="gene ID" value="HelroG70550"/>
</dbReference>
<reference evidence="5" key="1">
    <citation type="submission" date="2012-12" db="EMBL/GenBank/DDBJ databases">
        <authorList>
            <person name="Hellsten U."/>
            <person name="Grimwood J."/>
            <person name="Chapman J.A."/>
            <person name="Shapiro H."/>
            <person name="Aerts A."/>
            <person name="Otillar R.P."/>
            <person name="Terry A.Y."/>
            <person name="Boore J.L."/>
            <person name="Simakov O."/>
            <person name="Marletaz F."/>
            <person name="Cho S.-J."/>
            <person name="Edsinger-Gonzales E."/>
            <person name="Havlak P."/>
            <person name="Kuo D.-H."/>
            <person name="Larsson T."/>
            <person name="Lv J."/>
            <person name="Arendt D."/>
            <person name="Savage R."/>
            <person name="Osoegawa K."/>
            <person name="de Jong P."/>
            <person name="Lindberg D.R."/>
            <person name="Seaver E.C."/>
            <person name="Weisblat D.A."/>
            <person name="Putnam N.H."/>
            <person name="Grigoriev I.V."/>
            <person name="Rokhsar D.S."/>
        </authorList>
    </citation>
    <scope>NUCLEOTIDE SEQUENCE</scope>
</reference>
<dbReference type="eggNOG" id="KOG1844">
    <property type="taxonomic scope" value="Eukaryota"/>
</dbReference>
<dbReference type="InterPro" id="IPR046341">
    <property type="entry name" value="SET_dom_sf"/>
</dbReference>
<dbReference type="OrthoDB" id="1928087at2759"/>
<dbReference type="PANTHER" id="PTHR46462">
    <property type="entry name" value="UPSET, ISOFORM A"/>
    <property type="match status" value="1"/>
</dbReference>
<dbReference type="InterPro" id="IPR001214">
    <property type="entry name" value="SET_dom"/>
</dbReference>
<dbReference type="GeneID" id="20214479"/>
<evidence type="ECO:0000313" key="4">
    <source>
        <dbReference type="EnsemblMetazoa" id="HelroP70550"/>
    </source>
</evidence>
<evidence type="ECO:0000259" key="2">
    <source>
        <dbReference type="Pfam" id="PF00856"/>
    </source>
</evidence>
<organism evidence="4 5">
    <name type="scientific">Helobdella robusta</name>
    <name type="common">Californian leech</name>
    <dbReference type="NCBI Taxonomy" id="6412"/>
    <lineage>
        <taxon>Eukaryota</taxon>
        <taxon>Metazoa</taxon>
        <taxon>Spiralia</taxon>
        <taxon>Lophotrochozoa</taxon>
        <taxon>Annelida</taxon>
        <taxon>Clitellata</taxon>
        <taxon>Hirudinea</taxon>
        <taxon>Rhynchobdellida</taxon>
        <taxon>Glossiphoniidae</taxon>
        <taxon>Helobdella</taxon>
    </lineage>
</organism>
<feature type="domain" description="SET" evidence="2">
    <location>
        <begin position="16"/>
        <end position="68"/>
    </location>
</feature>
<dbReference type="Gene3D" id="2.170.270.10">
    <property type="entry name" value="SET domain"/>
    <property type="match status" value="1"/>
</dbReference>
<reference evidence="4" key="3">
    <citation type="submission" date="2015-06" db="UniProtKB">
        <authorList>
            <consortium name="EnsemblMetazoa"/>
        </authorList>
    </citation>
    <scope>IDENTIFICATION</scope>
</reference>
<dbReference type="InParanoid" id="T1G081"/>
<dbReference type="Pfam" id="PF00856">
    <property type="entry name" value="SET"/>
    <property type="match status" value="1"/>
</dbReference>
<dbReference type="AlphaFoldDB" id="T1G081"/>
<protein>
    <recommendedName>
        <fullName evidence="2">SET domain-containing protein</fullName>
    </recommendedName>
</protein>
<gene>
    <name evidence="4" type="primary">20214479</name>
    <name evidence="3" type="ORF">HELRODRAFT_70550</name>
</gene>
<dbReference type="EMBL" id="KB097700">
    <property type="protein sequence ID" value="ESN91762.1"/>
    <property type="molecule type" value="Genomic_DNA"/>
</dbReference>
<accession>T1G081</accession>
<dbReference type="EMBL" id="AMQM01002187">
    <property type="status" value="NOT_ANNOTATED_CDS"/>
    <property type="molecule type" value="Genomic_DNA"/>
</dbReference>
<dbReference type="Proteomes" id="UP000015101">
    <property type="component" value="Unassembled WGS sequence"/>
</dbReference>
<dbReference type="HOGENOM" id="CLU_2549474_0_0_1"/>
<dbReference type="KEGG" id="hro:HELRODRAFT_70550"/>
<dbReference type="SUPFAM" id="SSF82199">
    <property type="entry name" value="SET domain"/>
    <property type="match status" value="1"/>
</dbReference>
<dbReference type="RefSeq" id="XP_009030150.1">
    <property type="nucleotide sequence ID" value="XM_009031902.1"/>
</dbReference>
<sequence>RSYPFAVCYMGITGVELCVDSSHSDNEAKYVRRSCTPNAKVVHILDKNGLRFFICATKTIPLGKEITIPFYFDYHRRSACMFI</sequence>
<proteinExistence type="predicted"/>
<evidence type="ECO:0000313" key="3">
    <source>
        <dbReference type="EMBL" id="ESN91762.1"/>
    </source>
</evidence>
<name>T1G081_HELRO</name>
<dbReference type="CTD" id="20214479"/>
<keyword evidence="5" id="KW-1185">Reference proteome</keyword>
<dbReference type="PANTHER" id="PTHR46462:SF3">
    <property type="entry name" value="UPSET, ISOFORM A"/>
    <property type="match status" value="1"/>
</dbReference>
<reference evidence="3 5" key="2">
    <citation type="journal article" date="2013" name="Nature">
        <title>Insights into bilaterian evolution from three spiralian genomes.</title>
        <authorList>
            <person name="Simakov O."/>
            <person name="Marletaz F."/>
            <person name="Cho S.J."/>
            <person name="Edsinger-Gonzales E."/>
            <person name="Havlak P."/>
            <person name="Hellsten U."/>
            <person name="Kuo D.H."/>
            <person name="Larsson T."/>
            <person name="Lv J."/>
            <person name="Arendt D."/>
            <person name="Savage R."/>
            <person name="Osoegawa K."/>
            <person name="de Jong P."/>
            <person name="Grimwood J."/>
            <person name="Chapman J.A."/>
            <person name="Shapiro H."/>
            <person name="Aerts A."/>
            <person name="Otillar R.P."/>
            <person name="Terry A.Y."/>
            <person name="Boore J.L."/>
            <person name="Grigoriev I.V."/>
            <person name="Lindberg D.R."/>
            <person name="Seaver E.C."/>
            <person name="Weisblat D.A."/>
            <person name="Putnam N.H."/>
            <person name="Rokhsar D.S."/>
        </authorList>
    </citation>
    <scope>NUCLEOTIDE SEQUENCE</scope>
</reference>
<keyword evidence="1" id="KW-0156">Chromatin regulator</keyword>
<dbReference type="STRING" id="6412.T1G081"/>
<evidence type="ECO:0000256" key="1">
    <source>
        <dbReference type="ARBA" id="ARBA00022853"/>
    </source>
</evidence>
<evidence type="ECO:0000313" key="5">
    <source>
        <dbReference type="Proteomes" id="UP000015101"/>
    </source>
</evidence>
<dbReference type="GO" id="GO:0006325">
    <property type="term" value="P:chromatin organization"/>
    <property type="evidence" value="ECO:0007669"/>
    <property type="project" value="UniProtKB-KW"/>
</dbReference>